<keyword evidence="2" id="KW-0805">Transcription regulation</keyword>
<dbReference type="Gene3D" id="1.25.70.10">
    <property type="entry name" value="Transcription termination factor 3, mitochondrial"/>
    <property type="match status" value="2"/>
</dbReference>
<keyword evidence="4" id="KW-1133">Transmembrane helix</keyword>
<evidence type="ECO:0000256" key="3">
    <source>
        <dbReference type="ARBA" id="ARBA00022946"/>
    </source>
</evidence>
<dbReference type="PANTHER" id="PTHR13068:SF166">
    <property type="entry name" value="TRANSCRIPTION TERMINATION FACTOR MTERF15, MITOCHONDRIAL-LIKE"/>
    <property type="match status" value="1"/>
</dbReference>
<dbReference type="Proteomes" id="UP000008311">
    <property type="component" value="Unassembled WGS sequence"/>
</dbReference>
<dbReference type="PANTHER" id="PTHR13068">
    <property type="entry name" value="CGI-12 PROTEIN-RELATED"/>
    <property type="match status" value="1"/>
</dbReference>
<keyword evidence="2" id="KW-0804">Transcription</keyword>
<keyword evidence="2" id="KW-0806">Transcription termination</keyword>
<dbReference type="GO" id="GO:0009658">
    <property type="term" value="P:chloroplast organization"/>
    <property type="evidence" value="ECO:0000318"/>
    <property type="project" value="GO_Central"/>
</dbReference>
<protein>
    <submittedName>
        <fullName evidence="5">Uncharacterized protein</fullName>
    </submittedName>
</protein>
<feature type="transmembrane region" description="Helical" evidence="4">
    <location>
        <begin position="47"/>
        <end position="69"/>
    </location>
</feature>
<dbReference type="AlphaFoldDB" id="B9SL56"/>
<dbReference type="SMART" id="SM00733">
    <property type="entry name" value="Mterf"/>
    <property type="match status" value="7"/>
</dbReference>
<keyword evidence="4" id="KW-0812">Transmembrane</keyword>
<dbReference type="eggNOG" id="KOG1267">
    <property type="taxonomic scope" value="Eukaryota"/>
</dbReference>
<dbReference type="GO" id="GO:0003676">
    <property type="term" value="F:nucleic acid binding"/>
    <property type="evidence" value="ECO:0007669"/>
    <property type="project" value="InterPro"/>
</dbReference>
<feature type="transmembrane region" description="Helical" evidence="4">
    <location>
        <begin position="20"/>
        <end position="40"/>
    </location>
</feature>
<evidence type="ECO:0000256" key="1">
    <source>
        <dbReference type="ARBA" id="ARBA00007692"/>
    </source>
</evidence>
<dbReference type="InterPro" id="IPR003690">
    <property type="entry name" value="MTERF"/>
</dbReference>
<reference evidence="6" key="1">
    <citation type="journal article" date="2010" name="Nat. Biotechnol.">
        <title>Draft genome sequence of the oilseed species Ricinus communis.</title>
        <authorList>
            <person name="Chan A.P."/>
            <person name="Crabtree J."/>
            <person name="Zhao Q."/>
            <person name="Lorenzi H."/>
            <person name="Orvis J."/>
            <person name="Puiu D."/>
            <person name="Melake-Berhan A."/>
            <person name="Jones K.M."/>
            <person name="Redman J."/>
            <person name="Chen G."/>
            <person name="Cahoon E.B."/>
            <person name="Gedil M."/>
            <person name="Stanke M."/>
            <person name="Haas B.J."/>
            <person name="Wortman J.R."/>
            <person name="Fraser-Liggett C.M."/>
            <person name="Ravel J."/>
            <person name="Rabinowicz P.D."/>
        </authorList>
    </citation>
    <scope>NUCLEOTIDE SEQUENCE [LARGE SCALE GENOMIC DNA]</scope>
    <source>
        <strain evidence="6">cv. Hale</strain>
    </source>
</reference>
<dbReference type="Pfam" id="PF02536">
    <property type="entry name" value="mTERF"/>
    <property type="match status" value="1"/>
</dbReference>
<dbReference type="InParanoid" id="B9SL56"/>
<dbReference type="FunFam" id="1.25.70.10:FF:000001">
    <property type="entry name" value="Mitochondrial transcription termination factor-like"/>
    <property type="match status" value="1"/>
</dbReference>
<keyword evidence="3" id="KW-0809">Transit peptide</keyword>
<evidence type="ECO:0000256" key="2">
    <source>
        <dbReference type="ARBA" id="ARBA00022472"/>
    </source>
</evidence>
<keyword evidence="4" id="KW-0472">Membrane</keyword>
<gene>
    <name evidence="5" type="ORF">RCOM_0089610</name>
</gene>
<evidence type="ECO:0000313" key="6">
    <source>
        <dbReference type="Proteomes" id="UP000008311"/>
    </source>
</evidence>
<evidence type="ECO:0000256" key="4">
    <source>
        <dbReference type="SAM" id="Phobius"/>
    </source>
</evidence>
<dbReference type="GO" id="GO:0006353">
    <property type="term" value="P:DNA-templated transcription termination"/>
    <property type="evidence" value="ECO:0007669"/>
    <property type="project" value="UniProtKB-KW"/>
</dbReference>
<sequence>MFALDSIILTFCSPTEKELMILSNVMLFATDEAAIYGLCYTLEILKLIAVTSVGVSGSFLVATIFTFTFKSGVSCFEKCPSLLFSSIRCISSKTSDDRQSLIMSYLIDNCGLSPKTALSTSKYLHFKTPDGPDSVLSFFKSHGFSKTQITKVVHRRPSVLSSNPEKTLLPKIQFFHSKGLSSPDIAKILSACPEILHTSTENQLIPAFNFIQNLLSSDEKVICAIKRLPKILLSQSLGYAISNINLLKEVGLPQSSIVWLLRYHPATLMTKLDRFAETIEAVKRLGLNPSLINFVIAIHAMRGMSKSTWEKKFDIYKKWGWSQEETLVVFGKFPWVMMYSEKKIMKMMDYYINKMGWDSSSIAKHPLLISLSLEKRVIPRCSVIQVLLSKGLVRLTSLATSLRISEELFLHKFVRPYKEEAPHLLKLYQEELNIAKCDVRT</sequence>
<dbReference type="EMBL" id="EQ974011">
    <property type="protein sequence ID" value="EEF35639.1"/>
    <property type="molecule type" value="Genomic_DNA"/>
</dbReference>
<dbReference type="GO" id="GO:0009507">
    <property type="term" value="C:chloroplast"/>
    <property type="evidence" value="ECO:0000318"/>
    <property type="project" value="GO_Central"/>
</dbReference>
<dbReference type="InterPro" id="IPR038538">
    <property type="entry name" value="MTERF_sf"/>
</dbReference>
<evidence type="ECO:0000313" key="5">
    <source>
        <dbReference type="EMBL" id="EEF35639.1"/>
    </source>
</evidence>
<keyword evidence="6" id="KW-1185">Reference proteome</keyword>
<proteinExistence type="inferred from homology"/>
<name>B9SL56_RICCO</name>
<organism evidence="5 6">
    <name type="scientific">Ricinus communis</name>
    <name type="common">Castor bean</name>
    <dbReference type="NCBI Taxonomy" id="3988"/>
    <lineage>
        <taxon>Eukaryota</taxon>
        <taxon>Viridiplantae</taxon>
        <taxon>Streptophyta</taxon>
        <taxon>Embryophyta</taxon>
        <taxon>Tracheophyta</taxon>
        <taxon>Spermatophyta</taxon>
        <taxon>Magnoliopsida</taxon>
        <taxon>eudicotyledons</taxon>
        <taxon>Gunneridae</taxon>
        <taxon>Pentapetalae</taxon>
        <taxon>rosids</taxon>
        <taxon>fabids</taxon>
        <taxon>Malpighiales</taxon>
        <taxon>Euphorbiaceae</taxon>
        <taxon>Acalyphoideae</taxon>
        <taxon>Acalypheae</taxon>
        <taxon>Ricinus</taxon>
    </lineage>
</organism>
<accession>B9SL56</accession>
<comment type="similarity">
    <text evidence="1">Belongs to the mTERF family.</text>
</comment>